<evidence type="ECO:0000313" key="1">
    <source>
        <dbReference type="EMBL" id="KAG5171736.1"/>
    </source>
</evidence>
<name>A0A8H7Y5C1_PSICU</name>
<dbReference type="AlphaFoldDB" id="A0A8H7Y5C1"/>
<accession>A0A8H7Y5C1</accession>
<proteinExistence type="predicted"/>
<reference evidence="1" key="1">
    <citation type="submission" date="2021-02" db="EMBL/GenBank/DDBJ databases">
        <title>Psilocybe cubensis genome.</title>
        <authorList>
            <person name="Mckernan K.J."/>
            <person name="Crawford S."/>
            <person name="Trippe A."/>
            <person name="Kane L.T."/>
            <person name="Mclaughlin S."/>
        </authorList>
    </citation>
    <scope>NUCLEOTIDE SEQUENCE [LARGE SCALE GENOMIC DNA]</scope>
    <source>
        <strain evidence="1">MGC-MH-2018</strain>
    </source>
</reference>
<dbReference type="SUPFAM" id="SSF82199">
    <property type="entry name" value="SET domain"/>
    <property type="match status" value="1"/>
</dbReference>
<dbReference type="OrthoDB" id="341421at2759"/>
<protein>
    <recommendedName>
        <fullName evidence="2">SET domain-containing protein</fullName>
    </recommendedName>
</protein>
<dbReference type="Gene3D" id="3.90.1410.10">
    <property type="entry name" value="set domain protein methyltransferase, domain 1"/>
    <property type="match status" value="1"/>
</dbReference>
<comment type="caution">
    <text evidence="1">The sequence shown here is derived from an EMBL/GenBank/DDBJ whole genome shotgun (WGS) entry which is preliminary data.</text>
</comment>
<sequence>MTLCPILDFANHTTKPPYTIPEPTRAELWDTGPSASRKFGDNFVLLSPSDVTGQTEELYLRYGLHSNATLFSEYGFVSHLHATEQDDDTPGGQIDLEGVIEDLFSRRGDVGSWMKDLLVEEGYWGDWTLHSSPAPAHPSYRLITALRLYDLLPTTTARIPSNVDALLQVWRDTIHGRRYIISEENELNWRETLKMICTCIVNDAVEGLSKTAAIDITDGSPEWLASSRSFITKLWQEEIDVSTSVIESVDRREEF</sequence>
<evidence type="ECO:0008006" key="2">
    <source>
        <dbReference type="Google" id="ProtNLM"/>
    </source>
</evidence>
<organism evidence="1">
    <name type="scientific">Psilocybe cubensis</name>
    <name type="common">Psychedelic mushroom</name>
    <name type="synonym">Stropharia cubensis</name>
    <dbReference type="NCBI Taxonomy" id="181762"/>
    <lineage>
        <taxon>Eukaryota</taxon>
        <taxon>Fungi</taxon>
        <taxon>Dikarya</taxon>
        <taxon>Basidiomycota</taxon>
        <taxon>Agaricomycotina</taxon>
        <taxon>Agaricomycetes</taxon>
        <taxon>Agaricomycetidae</taxon>
        <taxon>Agaricales</taxon>
        <taxon>Agaricineae</taxon>
        <taxon>Strophariaceae</taxon>
        <taxon>Psilocybe</taxon>
    </lineage>
</organism>
<dbReference type="InterPro" id="IPR046341">
    <property type="entry name" value="SET_dom_sf"/>
</dbReference>
<dbReference type="EMBL" id="JAFIQS010000003">
    <property type="protein sequence ID" value="KAG5171736.1"/>
    <property type="molecule type" value="Genomic_DNA"/>
</dbReference>
<gene>
    <name evidence="1" type="ORF">JR316_003824</name>
</gene>